<dbReference type="PANTHER" id="PTHR24006">
    <property type="entry name" value="UBIQUITIN CARBOXYL-TERMINAL HYDROLASE"/>
    <property type="match status" value="1"/>
</dbReference>
<dbReference type="GO" id="GO:0005829">
    <property type="term" value="C:cytosol"/>
    <property type="evidence" value="ECO:0007669"/>
    <property type="project" value="TreeGrafter"/>
</dbReference>
<evidence type="ECO:0000256" key="7">
    <source>
        <dbReference type="ARBA" id="ARBA00022807"/>
    </source>
</evidence>
<dbReference type="GO" id="GO:0005634">
    <property type="term" value="C:nucleus"/>
    <property type="evidence" value="ECO:0007669"/>
    <property type="project" value="TreeGrafter"/>
</dbReference>
<dbReference type="SUPFAM" id="SSF54001">
    <property type="entry name" value="Cysteine proteinases"/>
    <property type="match status" value="1"/>
</dbReference>
<dbReference type="InterPro" id="IPR028889">
    <property type="entry name" value="USP"/>
</dbReference>
<proteinExistence type="inferred from homology"/>
<evidence type="ECO:0000256" key="4">
    <source>
        <dbReference type="ARBA" id="ARBA00022670"/>
    </source>
</evidence>
<dbReference type="PROSITE" id="PS50144">
    <property type="entry name" value="MATH"/>
    <property type="match status" value="1"/>
</dbReference>
<dbReference type="GO" id="GO:0031647">
    <property type="term" value="P:regulation of protein stability"/>
    <property type="evidence" value="ECO:0007669"/>
    <property type="project" value="TreeGrafter"/>
</dbReference>
<dbReference type="SUPFAM" id="SSF49599">
    <property type="entry name" value="TRAF domain-like"/>
    <property type="match status" value="1"/>
</dbReference>
<dbReference type="InterPro" id="IPR002083">
    <property type="entry name" value="MATH/TRAF_dom"/>
</dbReference>
<feature type="region of interest" description="Disordered" evidence="8">
    <location>
        <begin position="122"/>
        <end position="144"/>
    </location>
</feature>
<evidence type="ECO:0000256" key="2">
    <source>
        <dbReference type="ARBA" id="ARBA00009085"/>
    </source>
</evidence>
<dbReference type="Proteomes" id="UP000268321">
    <property type="component" value="Unassembled WGS sequence"/>
</dbReference>
<protein>
    <recommendedName>
        <fullName evidence="3">ubiquitinyl hydrolase 1</fullName>
        <ecNumber evidence="3">3.4.19.12</ecNumber>
    </recommendedName>
</protein>
<dbReference type="OrthoDB" id="289038at2759"/>
<keyword evidence="7" id="KW-0788">Thiol protease</keyword>
<accession>A0A4P9ZJS4</accession>
<feature type="domain" description="USP" evidence="10">
    <location>
        <begin position="239"/>
        <end position="584"/>
    </location>
</feature>
<dbReference type="PROSITE" id="PS00973">
    <property type="entry name" value="USP_2"/>
    <property type="match status" value="1"/>
</dbReference>
<dbReference type="CDD" id="cd02659">
    <property type="entry name" value="peptidase_C19C"/>
    <property type="match status" value="1"/>
</dbReference>
<dbReference type="Pfam" id="PF12436">
    <property type="entry name" value="USP7_ICP0_bdg"/>
    <property type="match status" value="1"/>
</dbReference>
<comment type="similarity">
    <text evidence="2">Belongs to the peptidase C19 family.</text>
</comment>
<dbReference type="InterPro" id="IPR029346">
    <property type="entry name" value="USP_C"/>
</dbReference>
<evidence type="ECO:0000256" key="3">
    <source>
        <dbReference type="ARBA" id="ARBA00012759"/>
    </source>
</evidence>
<keyword evidence="5" id="KW-0833">Ubl conjugation pathway</keyword>
<dbReference type="GO" id="GO:0006508">
    <property type="term" value="P:proteolysis"/>
    <property type="evidence" value="ECO:0007669"/>
    <property type="project" value="UniProtKB-KW"/>
</dbReference>
<feature type="region of interest" description="Disordered" evidence="8">
    <location>
        <begin position="19"/>
        <end position="47"/>
    </location>
</feature>
<evidence type="ECO:0000256" key="8">
    <source>
        <dbReference type="SAM" id="MobiDB-lite"/>
    </source>
</evidence>
<dbReference type="GO" id="GO:0016579">
    <property type="term" value="P:protein deubiquitination"/>
    <property type="evidence" value="ECO:0007669"/>
    <property type="project" value="InterPro"/>
</dbReference>
<dbReference type="Gene3D" id="3.90.70.10">
    <property type="entry name" value="Cysteine proteinases"/>
    <property type="match status" value="1"/>
</dbReference>
<dbReference type="InterPro" id="IPR008974">
    <property type="entry name" value="TRAF-like"/>
</dbReference>
<dbReference type="InterPro" id="IPR018200">
    <property type="entry name" value="USP_CS"/>
</dbReference>
<evidence type="ECO:0000259" key="9">
    <source>
        <dbReference type="PROSITE" id="PS50144"/>
    </source>
</evidence>
<keyword evidence="4" id="KW-0645">Protease</keyword>
<dbReference type="InterPro" id="IPR001394">
    <property type="entry name" value="Peptidase_C19_UCH"/>
</dbReference>
<dbReference type="EMBL" id="ML004430">
    <property type="protein sequence ID" value="RKP32671.1"/>
    <property type="molecule type" value="Genomic_DNA"/>
</dbReference>
<dbReference type="Pfam" id="PF00443">
    <property type="entry name" value="UCH"/>
    <property type="match status" value="1"/>
</dbReference>
<dbReference type="EC" id="3.4.19.12" evidence="3"/>
<reference evidence="12" key="1">
    <citation type="journal article" date="2018" name="Nat. Microbiol.">
        <title>Leveraging single-cell genomics to expand the fungal tree of life.</title>
        <authorList>
            <person name="Ahrendt S.R."/>
            <person name="Quandt C.A."/>
            <person name="Ciobanu D."/>
            <person name="Clum A."/>
            <person name="Salamov A."/>
            <person name="Andreopoulos B."/>
            <person name="Cheng J.F."/>
            <person name="Woyke T."/>
            <person name="Pelin A."/>
            <person name="Henrissat B."/>
            <person name="Reynolds N.K."/>
            <person name="Benny G.L."/>
            <person name="Smith M.E."/>
            <person name="James T.Y."/>
            <person name="Grigoriev I.V."/>
        </authorList>
    </citation>
    <scope>NUCLEOTIDE SEQUENCE [LARGE SCALE GENOMIC DNA]</scope>
    <source>
        <strain evidence="12">Baker2002</strain>
    </source>
</reference>
<dbReference type="PANTHER" id="PTHR24006:SF644">
    <property type="entry name" value="UBIQUITIN CARBOXYL-TERMINAL HYDROLASE 7"/>
    <property type="match status" value="1"/>
</dbReference>
<evidence type="ECO:0000256" key="6">
    <source>
        <dbReference type="ARBA" id="ARBA00022801"/>
    </source>
</evidence>
<evidence type="ECO:0000256" key="5">
    <source>
        <dbReference type="ARBA" id="ARBA00022786"/>
    </source>
</evidence>
<gene>
    <name evidence="11" type="ORF">METBISCDRAFT_11724</name>
</gene>
<feature type="domain" description="MATH" evidence="9">
    <location>
        <begin position="72"/>
        <end position="212"/>
    </location>
</feature>
<evidence type="ECO:0000259" key="10">
    <source>
        <dbReference type="PROSITE" id="PS50235"/>
    </source>
</evidence>
<sequence length="1229" mass="140044">MQNNVSSYELSPESPILAIEHGNGRKSTDSASGADTDTRLPVSGTLPFPTPTDADFCSRILKPVPDYPVIEETHYVWEISDWNAIKRTPKLQSPSFQCGGHTWRITLFPRSNSEALSIYLEPQHPKNETGSDVSDQSPEKRSKTTPTSWYVCTLFALDVWNPANAHAHVPNTASHRFSAREQDWGFSSFILPRELLARGILENNRLNISACVRVIDDSSTGMLWHDFVGYDSKQKTGYVGLANQGATCYLNSLLQLYYVTGAFRALVYDIPTEKMDNAPNTNTNTRPVDNKRARSVALAMQRVFAHMQSATAPVLTLKLTKSFGWDSSDAFTQHDVQELNRILMDTLELATRGSAVENKLNSLFVGAMKSYVKCVDVEYESSRVEPFWDIQLNVRGFQNLHESFQYYVEPELLTGENKYDAGGKFGYQDAKKGVFFQWFPPVLHLQLKRFEYDFMADDLVKIDDMYEYPDLIDLSAYLGDVRESVRRQNWNYKLHGVLVHQGSVSNGHYYAMLKPYQKADPRNTGWYRFDDDKVWKVTPSQVFYKNFGARGLSAQAFRALSGADQNEYILRRATSAYMLVYYREESLPTILPLLEITVPKHVQRQIEDERKEVTLRTQQRLESLHFLTVHVVLLRNFQQYTGFDTFPDFGYHRSLGRRDFDLGSYPEQVKVRKDTSMQELVQVVVKSLGHEPSLQLSFSFYTVKPRANRTARPESLITTDMMEETVLQFYVRHFKRRGEEMVLFAYEPEKSLIRAAPTTPDDVMLLVKHYDVSRNEVCGLGYAAVPRKEPLLRLLEPLSALLKNSAAFELLEEVSSVRIEPVDAEASVERNELITGDILIVTTPGEADLARAYYKFLHSRVHVRIHRSKDTAENEFVVRDAESGGAHSVQMWISTAWLYAEFAAAVARKIGAKVNPERLRYYVDEHECERDPESDDSLEQDAAQGLKRYPVPSTVKLSQMFPSSPATPTLVLEYEVLSIPLAEYESMRLITVHWLKTILHPVLCRIFISRGSSAADLILKVVEKLTVPESLWGGILAWTSVDFKYGDLVKCDQALSEIPSDAEVCCGYFPVEVGILVDRDMYERYGKYDPEQADHAGVAALLLQVMEYETAKAAGFPKSLTFIPVFHFHKMANDTHSLPFLFAIFHEEKWPETEWRLTAKLGIDKNAAFDKFRVALVDDNDKGRYLDLRADLVVFDEIGRQDSTYSMALDHRDRNPRRALMLEKGISIG</sequence>
<comment type="catalytic activity">
    <reaction evidence="1">
        <text>Thiol-dependent hydrolysis of ester, thioester, amide, peptide and isopeptide bonds formed by the C-terminal Gly of ubiquitin (a 76-residue protein attached to proteins as an intracellular targeting signal).</text>
        <dbReference type="EC" id="3.4.19.12"/>
    </reaction>
</comment>
<dbReference type="GO" id="GO:0004843">
    <property type="term" value="F:cysteine-type deubiquitinase activity"/>
    <property type="evidence" value="ECO:0007669"/>
    <property type="project" value="UniProtKB-EC"/>
</dbReference>
<dbReference type="Gene3D" id="3.10.20.90">
    <property type="entry name" value="Phosphatidylinositol 3-kinase Catalytic Subunit, Chain A, domain 1"/>
    <property type="match status" value="1"/>
</dbReference>
<dbReference type="InterPro" id="IPR050164">
    <property type="entry name" value="Peptidase_C19"/>
</dbReference>
<dbReference type="PROSITE" id="PS50235">
    <property type="entry name" value="USP_3"/>
    <property type="match status" value="1"/>
</dbReference>
<dbReference type="AlphaFoldDB" id="A0A4P9ZJS4"/>
<evidence type="ECO:0000313" key="12">
    <source>
        <dbReference type="Proteomes" id="UP000268321"/>
    </source>
</evidence>
<keyword evidence="12" id="KW-1185">Reference proteome</keyword>
<dbReference type="InterPro" id="IPR024729">
    <property type="entry name" value="USP7_ICP0-binding_dom"/>
</dbReference>
<name>A0A4P9ZJS4_9ASCO</name>
<dbReference type="InterPro" id="IPR038765">
    <property type="entry name" value="Papain-like_cys_pep_sf"/>
</dbReference>
<organism evidence="11 12">
    <name type="scientific">Metschnikowia bicuspidata</name>
    <dbReference type="NCBI Taxonomy" id="27322"/>
    <lineage>
        <taxon>Eukaryota</taxon>
        <taxon>Fungi</taxon>
        <taxon>Dikarya</taxon>
        <taxon>Ascomycota</taxon>
        <taxon>Saccharomycotina</taxon>
        <taxon>Pichiomycetes</taxon>
        <taxon>Metschnikowiaceae</taxon>
        <taxon>Metschnikowia</taxon>
    </lineage>
</organism>
<dbReference type="PROSITE" id="PS00972">
    <property type="entry name" value="USP_1"/>
    <property type="match status" value="1"/>
</dbReference>
<keyword evidence="6" id="KW-0378">Hydrolase</keyword>
<dbReference type="Gene3D" id="2.60.210.10">
    <property type="entry name" value="Apoptosis, Tumor Necrosis Factor Receptor Associated Protein 2, Chain A"/>
    <property type="match status" value="1"/>
</dbReference>
<evidence type="ECO:0000256" key="1">
    <source>
        <dbReference type="ARBA" id="ARBA00000707"/>
    </source>
</evidence>
<dbReference type="Pfam" id="PF14533">
    <property type="entry name" value="USP7_C2"/>
    <property type="match status" value="1"/>
</dbReference>
<evidence type="ECO:0000313" key="11">
    <source>
        <dbReference type="EMBL" id="RKP32671.1"/>
    </source>
</evidence>